<dbReference type="InterPro" id="IPR000551">
    <property type="entry name" value="MerR-type_HTH_dom"/>
</dbReference>
<reference evidence="6 7" key="1">
    <citation type="submission" date="2018-10" db="EMBL/GenBank/DDBJ databases">
        <title>Falsibacillus sp. genome draft.</title>
        <authorList>
            <person name="Shi S."/>
        </authorList>
    </citation>
    <scope>NUCLEOTIDE SEQUENCE [LARGE SCALE GENOMIC DNA]</scope>
    <source>
        <strain evidence="6 7">GY 10110</strain>
    </source>
</reference>
<dbReference type="GO" id="GO:0003700">
    <property type="term" value="F:DNA-binding transcription factor activity"/>
    <property type="evidence" value="ECO:0007669"/>
    <property type="project" value="InterPro"/>
</dbReference>
<dbReference type="PANTHER" id="PTHR30204:SF65">
    <property type="entry name" value="HTH-TYPE TRANSCRIPTIONAL REGULATOR TNRA"/>
    <property type="match status" value="1"/>
</dbReference>
<dbReference type="PANTHER" id="PTHR30204">
    <property type="entry name" value="REDOX-CYCLING DRUG-SENSING TRANSCRIPTIONAL ACTIVATOR SOXR"/>
    <property type="match status" value="1"/>
</dbReference>
<dbReference type="AlphaFoldDB" id="A0A3L7JLK9"/>
<dbReference type="EMBL" id="RCVZ01000022">
    <property type="protein sequence ID" value="RLQ91623.1"/>
    <property type="molecule type" value="Genomic_DNA"/>
</dbReference>
<dbReference type="GO" id="GO:0003677">
    <property type="term" value="F:DNA binding"/>
    <property type="evidence" value="ECO:0007669"/>
    <property type="project" value="UniProtKB-KW"/>
</dbReference>
<evidence type="ECO:0000313" key="6">
    <source>
        <dbReference type="EMBL" id="RLQ91623.1"/>
    </source>
</evidence>
<dbReference type="OrthoDB" id="9806513at2"/>
<sequence>MSGSNIRRSMPLFPIGIVMQLTELTARQIRYYEEHQLIAPARTEGNRRLFSLNDIDKLLEIKELLDDGINMAGIKKIFEVQTINESVGSNRKVDEKVRRDLSDEELRKLLRNELQQAGRYNRSSLRQGDMSRFFH</sequence>
<dbReference type="SUPFAM" id="SSF46955">
    <property type="entry name" value="Putative DNA-binding domain"/>
    <property type="match status" value="1"/>
</dbReference>
<dbReference type="PROSITE" id="PS00552">
    <property type="entry name" value="HTH_MERR_1"/>
    <property type="match status" value="1"/>
</dbReference>
<dbReference type="InterPro" id="IPR009061">
    <property type="entry name" value="DNA-bd_dom_put_sf"/>
</dbReference>
<accession>A0A3L7JLK9</accession>
<keyword evidence="4" id="KW-0804">Transcription</keyword>
<evidence type="ECO:0000256" key="1">
    <source>
        <dbReference type="ARBA" id="ARBA00022491"/>
    </source>
</evidence>
<evidence type="ECO:0000256" key="4">
    <source>
        <dbReference type="ARBA" id="ARBA00023163"/>
    </source>
</evidence>
<dbReference type="Proteomes" id="UP000276770">
    <property type="component" value="Unassembled WGS sequence"/>
</dbReference>
<comment type="caution">
    <text evidence="6">The sequence shown here is derived from an EMBL/GenBank/DDBJ whole genome shotgun (WGS) entry which is preliminary data.</text>
</comment>
<protein>
    <submittedName>
        <fullName evidence="6">MerR family transcriptional regulator</fullName>
    </submittedName>
</protein>
<organism evidence="6 7">
    <name type="scientific">Falsibacillus albus</name>
    <dbReference type="NCBI Taxonomy" id="2478915"/>
    <lineage>
        <taxon>Bacteria</taxon>
        <taxon>Bacillati</taxon>
        <taxon>Bacillota</taxon>
        <taxon>Bacilli</taxon>
        <taxon>Bacillales</taxon>
        <taxon>Bacillaceae</taxon>
        <taxon>Falsibacillus</taxon>
    </lineage>
</organism>
<keyword evidence="7" id="KW-1185">Reference proteome</keyword>
<keyword evidence="2" id="KW-0805">Transcription regulation</keyword>
<dbReference type="RefSeq" id="WP_121682555.1">
    <property type="nucleotide sequence ID" value="NZ_RCVZ01000022.1"/>
</dbReference>
<keyword evidence="3" id="KW-0238">DNA-binding</keyword>
<evidence type="ECO:0000259" key="5">
    <source>
        <dbReference type="PROSITE" id="PS50937"/>
    </source>
</evidence>
<evidence type="ECO:0000313" key="7">
    <source>
        <dbReference type="Proteomes" id="UP000276770"/>
    </source>
</evidence>
<dbReference type="Pfam" id="PF13411">
    <property type="entry name" value="MerR_1"/>
    <property type="match status" value="1"/>
</dbReference>
<dbReference type="SMART" id="SM00422">
    <property type="entry name" value="HTH_MERR"/>
    <property type="match status" value="1"/>
</dbReference>
<proteinExistence type="predicted"/>
<dbReference type="PROSITE" id="PS50937">
    <property type="entry name" value="HTH_MERR_2"/>
    <property type="match status" value="1"/>
</dbReference>
<gene>
    <name evidence="6" type="ORF">D9X91_20685</name>
</gene>
<evidence type="ECO:0000256" key="3">
    <source>
        <dbReference type="ARBA" id="ARBA00023125"/>
    </source>
</evidence>
<dbReference type="InterPro" id="IPR047057">
    <property type="entry name" value="MerR_fam"/>
</dbReference>
<evidence type="ECO:0000256" key="2">
    <source>
        <dbReference type="ARBA" id="ARBA00023015"/>
    </source>
</evidence>
<feature type="domain" description="HTH merR-type" evidence="5">
    <location>
        <begin position="12"/>
        <end position="80"/>
    </location>
</feature>
<keyword evidence="1" id="KW-0678">Repressor</keyword>
<dbReference type="CDD" id="cd01105">
    <property type="entry name" value="HTH_GlnR-like"/>
    <property type="match status" value="1"/>
</dbReference>
<dbReference type="Gene3D" id="1.10.1660.10">
    <property type="match status" value="1"/>
</dbReference>
<name>A0A3L7JLK9_9BACI</name>